<evidence type="ECO:0000313" key="3">
    <source>
        <dbReference type="EMBL" id="CAI5783632.1"/>
    </source>
</evidence>
<feature type="coiled-coil region" evidence="1">
    <location>
        <begin position="367"/>
        <end position="453"/>
    </location>
</feature>
<proteinExistence type="predicted"/>
<evidence type="ECO:0000256" key="1">
    <source>
        <dbReference type="SAM" id="Coils"/>
    </source>
</evidence>
<evidence type="ECO:0000313" key="4">
    <source>
        <dbReference type="Proteomes" id="UP001178461"/>
    </source>
</evidence>
<dbReference type="AlphaFoldDB" id="A0AA35KSR6"/>
<reference evidence="3" key="1">
    <citation type="submission" date="2022-12" db="EMBL/GenBank/DDBJ databases">
        <authorList>
            <person name="Alioto T."/>
            <person name="Alioto T."/>
            <person name="Gomez Garrido J."/>
        </authorList>
    </citation>
    <scope>NUCLEOTIDE SEQUENCE</scope>
</reference>
<feature type="compositionally biased region" description="Low complexity" evidence="2">
    <location>
        <begin position="687"/>
        <end position="703"/>
    </location>
</feature>
<evidence type="ECO:0000256" key="2">
    <source>
        <dbReference type="SAM" id="MobiDB-lite"/>
    </source>
</evidence>
<feature type="region of interest" description="Disordered" evidence="2">
    <location>
        <begin position="455"/>
        <end position="475"/>
    </location>
</feature>
<accession>A0AA35KSR6</accession>
<feature type="region of interest" description="Disordered" evidence="2">
    <location>
        <begin position="647"/>
        <end position="724"/>
    </location>
</feature>
<name>A0AA35KSR6_9SAUR</name>
<dbReference type="Proteomes" id="UP001178461">
    <property type="component" value="Chromosome 9"/>
</dbReference>
<gene>
    <name evidence="3" type="ORF">PODLI_1B031377</name>
</gene>
<feature type="compositionally biased region" description="Polar residues" evidence="2">
    <location>
        <begin position="575"/>
        <end position="584"/>
    </location>
</feature>
<feature type="coiled-coil region" evidence="1">
    <location>
        <begin position="283"/>
        <end position="317"/>
    </location>
</feature>
<feature type="coiled-coil region" evidence="1">
    <location>
        <begin position="513"/>
        <end position="550"/>
    </location>
</feature>
<keyword evidence="4" id="KW-1185">Reference proteome</keyword>
<feature type="region of interest" description="Disordered" evidence="2">
    <location>
        <begin position="575"/>
        <end position="631"/>
    </location>
</feature>
<feature type="region of interest" description="Disordered" evidence="2">
    <location>
        <begin position="82"/>
        <end position="112"/>
    </location>
</feature>
<protein>
    <submittedName>
        <fullName evidence="3">Uncharacterized protein</fullName>
    </submittedName>
</protein>
<sequence>MLLQNWRGLAGLPSQPCPSNKHFPHGFADIESLGLPSKVAESSRRSHQPSQPFSAAELKRINMDRALSPKVLFPSKRVVNGASGPLELSSSRGRVEEYSREPLHPKHPQRAKSMSLPHVLRTKGCRIDIPDGAEHNSSTVGRRHYIYRLPNWNTKEDSPTQPLARRQSCSELDLRTSLPEELPRNIEAEETWSVRNLELELNMMHFELLSLKQKMESSFAHIEKEKQWLEMTCSEDRKHKGDLDDNLFSLETELVKARSSLGIRNHGSLSSPGSSQNATVEELVSLQSSLLAHESHIKALEEKQEEMGQKLETAKEEKVALHQGVQHLTLELERARKPQEGSNDQVSALHSELICAKTQVNHQDKEKVLMEEELESTRQACKTLSSEAAESRQRLEASLEKLHRSKAEKKILESRIQALENEQSQMLKEAEGASLSQEDRRKLEEELKELFRQQQAGYKKHPGGPKEDSSVAPLKSQRMLTVAKPIRLPEEGQAELQGVPSTSGEAQSLQQQLREKTEIITSMASEIQALKQKNEALMKAKLRFQQQIQEICRLSKQGPERSRTECLVPQLSANPDQDVQSAHGCNSPVPSPQRNELTSSIGGRENWPADAQDAQLHSGAEEEQSRVSSDTCVAHLSVTSSAAHGNLLSARPLPSPPGSSGPTVPSVMLSLPPTTSHQEGQGHLEGEGTLPSPRSSALLSPRPFGSPRPWSPFKFRGSPEPSED</sequence>
<feature type="compositionally biased region" description="Polar residues" evidence="2">
    <location>
        <begin position="592"/>
        <end position="601"/>
    </location>
</feature>
<feature type="compositionally biased region" description="Basic and acidic residues" evidence="2">
    <location>
        <begin position="93"/>
        <end position="104"/>
    </location>
</feature>
<dbReference type="EMBL" id="OX395134">
    <property type="protein sequence ID" value="CAI5783632.1"/>
    <property type="molecule type" value="Genomic_DNA"/>
</dbReference>
<organism evidence="3 4">
    <name type="scientific">Podarcis lilfordi</name>
    <name type="common">Lilford's wall lizard</name>
    <dbReference type="NCBI Taxonomy" id="74358"/>
    <lineage>
        <taxon>Eukaryota</taxon>
        <taxon>Metazoa</taxon>
        <taxon>Chordata</taxon>
        <taxon>Craniata</taxon>
        <taxon>Vertebrata</taxon>
        <taxon>Euteleostomi</taxon>
        <taxon>Lepidosauria</taxon>
        <taxon>Squamata</taxon>
        <taxon>Bifurcata</taxon>
        <taxon>Unidentata</taxon>
        <taxon>Episquamata</taxon>
        <taxon>Laterata</taxon>
        <taxon>Lacertibaenia</taxon>
        <taxon>Lacertidae</taxon>
        <taxon>Podarcis</taxon>
    </lineage>
</organism>
<keyword evidence="1" id="KW-0175">Coiled coil</keyword>